<evidence type="ECO:0000313" key="6">
    <source>
        <dbReference type="EMBL" id="MDS1269608.1"/>
    </source>
</evidence>
<dbReference type="CDD" id="cd01561">
    <property type="entry name" value="CBS_like"/>
    <property type="match status" value="1"/>
</dbReference>
<dbReference type="Proteomes" id="UP001250214">
    <property type="component" value="Unassembled WGS sequence"/>
</dbReference>
<dbReference type="InterPro" id="IPR050214">
    <property type="entry name" value="Cys_Synth/Cystath_Beta-Synth"/>
</dbReference>
<keyword evidence="7" id="KW-1185">Reference proteome</keyword>
<reference evidence="7" key="1">
    <citation type="submission" date="2023-07" db="EMBL/GenBank/DDBJ databases">
        <title>Novel species in the genus Lipingzhangella isolated from Sambhar Salt Lake.</title>
        <authorList>
            <person name="Jiya N."/>
            <person name="Kajale S."/>
            <person name="Sharma A."/>
        </authorList>
    </citation>
    <scope>NUCLEOTIDE SEQUENCE [LARGE SCALE GENOMIC DNA]</scope>
    <source>
        <strain evidence="7">LS1_29</strain>
    </source>
</reference>
<comment type="subunit">
    <text evidence="2">Homodimer.</text>
</comment>
<dbReference type="PANTHER" id="PTHR10314">
    <property type="entry name" value="CYSTATHIONINE BETA-SYNTHASE"/>
    <property type="match status" value="1"/>
</dbReference>
<accession>A0ABU2H2S2</accession>
<dbReference type="NCBIfam" id="TIGR03945">
    <property type="entry name" value="PLP_SbnA_fam"/>
    <property type="match status" value="1"/>
</dbReference>
<proteinExistence type="predicted"/>
<dbReference type="Gene3D" id="3.40.50.1100">
    <property type="match status" value="2"/>
</dbReference>
<comment type="cofactor">
    <cofactor evidence="1">
        <name>pyridoxal 5'-phosphate</name>
        <dbReference type="ChEBI" id="CHEBI:597326"/>
    </cofactor>
</comment>
<protein>
    <submittedName>
        <fullName evidence="6">2,3-diaminopropionate biosynthesis protein SbnA</fullName>
    </submittedName>
</protein>
<evidence type="ECO:0000256" key="2">
    <source>
        <dbReference type="ARBA" id="ARBA00011738"/>
    </source>
</evidence>
<name>A0ABU2H2S2_9ACTN</name>
<gene>
    <name evidence="6" type="primary">sbnA</name>
    <name evidence="6" type="ORF">RIF23_04800</name>
</gene>
<dbReference type="InterPro" id="IPR023927">
    <property type="entry name" value="SbnA"/>
</dbReference>
<dbReference type="InterPro" id="IPR036052">
    <property type="entry name" value="TrpB-like_PALP_sf"/>
</dbReference>
<evidence type="ECO:0000256" key="4">
    <source>
        <dbReference type="ARBA" id="ARBA00022898"/>
    </source>
</evidence>
<dbReference type="RefSeq" id="WP_310911068.1">
    <property type="nucleotide sequence ID" value="NZ_JAVLVT010000001.1"/>
</dbReference>
<sequence>MLHAKSPDISSTSHFLELPDFLETSKVVLKIEGMNLAGSIKNKAALAMVENAELRGTLKPGGHIIESSSGSLGVALAMIAAAKNYRFTCVVDPNISRVSLAAIRAFGAEVVHVEQPDANGGYLQGRLTAVRRRTEANPSIVWLNQYENPANPEAHRDGTAVEILEQFPQVDYLFIGVGTSGTLMGCVDHFRKHSPHTRIIAVDSVGSVTFGGSSQPRQIPGLGSSQKPPLFRRGCAEREIEISEHDAIRSCRTLARSYGYLAGGSTGSIVAGILEMRSEIDAGSLVMALSPDTGYRYLDTVYDDDWVRTYFDEEALAPLAPTTSMASAS</sequence>
<organism evidence="6 7">
    <name type="scientific">Lipingzhangella rawalii</name>
    <dbReference type="NCBI Taxonomy" id="2055835"/>
    <lineage>
        <taxon>Bacteria</taxon>
        <taxon>Bacillati</taxon>
        <taxon>Actinomycetota</taxon>
        <taxon>Actinomycetes</taxon>
        <taxon>Streptosporangiales</taxon>
        <taxon>Nocardiopsidaceae</taxon>
        <taxon>Lipingzhangella</taxon>
    </lineage>
</organism>
<evidence type="ECO:0000313" key="7">
    <source>
        <dbReference type="Proteomes" id="UP001250214"/>
    </source>
</evidence>
<keyword evidence="3" id="KW-0808">Transferase</keyword>
<evidence type="ECO:0000259" key="5">
    <source>
        <dbReference type="Pfam" id="PF00291"/>
    </source>
</evidence>
<dbReference type="Pfam" id="PF00291">
    <property type="entry name" value="PALP"/>
    <property type="match status" value="1"/>
</dbReference>
<dbReference type="InterPro" id="IPR001926">
    <property type="entry name" value="TrpB-like_PALP"/>
</dbReference>
<evidence type="ECO:0000256" key="3">
    <source>
        <dbReference type="ARBA" id="ARBA00022679"/>
    </source>
</evidence>
<comment type="caution">
    <text evidence="6">The sequence shown here is derived from an EMBL/GenBank/DDBJ whole genome shotgun (WGS) entry which is preliminary data.</text>
</comment>
<dbReference type="SUPFAM" id="SSF53686">
    <property type="entry name" value="Tryptophan synthase beta subunit-like PLP-dependent enzymes"/>
    <property type="match status" value="1"/>
</dbReference>
<evidence type="ECO:0000256" key="1">
    <source>
        <dbReference type="ARBA" id="ARBA00001933"/>
    </source>
</evidence>
<keyword evidence="4" id="KW-0663">Pyridoxal phosphate</keyword>
<dbReference type="EMBL" id="JAVLVT010000001">
    <property type="protein sequence ID" value="MDS1269608.1"/>
    <property type="molecule type" value="Genomic_DNA"/>
</dbReference>
<feature type="domain" description="Tryptophan synthase beta chain-like PALP" evidence="5">
    <location>
        <begin position="24"/>
        <end position="290"/>
    </location>
</feature>